<evidence type="ECO:0000313" key="13">
    <source>
        <dbReference type="Proteomes" id="UP000005947"/>
    </source>
</evidence>
<keyword evidence="13" id="KW-1185">Reference proteome</keyword>
<keyword evidence="4" id="KW-0547">Nucleotide-binding</keyword>
<dbReference type="InterPro" id="IPR013509">
    <property type="entry name" value="RNR_lsu_N"/>
</dbReference>
<dbReference type="Gene3D" id="3.20.70.20">
    <property type="match status" value="1"/>
</dbReference>
<dbReference type="GO" id="GO:0004748">
    <property type="term" value="F:ribonucleoside-diphosphate reductase activity, thioredoxin disulfide as acceptor"/>
    <property type="evidence" value="ECO:0007669"/>
    <property type="project" value="UniProtKB-EC"/>
</dbReference>
<evidence type="ECO:0000256" key="3">
    <source>
        <dbReference type="ARBA" id="ARBA00022533"/>
    </source>
</evidence>
<dbReference type="InterPro" id="IPR039718">
    <property type="entry name" value="Rrm1"/>
</dbReference>
<dbReference type="CDD" id="cd01679">
    <property type="entry name" value="RNR_I"/>
    <property type="match status" value="1"/>
</dbReference>
<dbReference type="InterPro" id="IPR008926">
    <property type="entry name" value="RNR_R1-su_N"/>
</dbReference>
<dbReference type="Gene3D" id="1.10.1650.20">
    <property type="match status" value="1"/>
</dbReference>
<dbReference type="SUPFAM" id="SSF51998">
    <property type="entry name" value="PFL-like glycyl radical enzymes"/>
    <property type="match status" value="1"/>
</dbReference>
<dbReference type="Pfam" id="PF08343">
    <property type="entry name" value="RNR_N"/>
    <property type="match status" value="1"/>
</dbReference>
<evidence type="ECO:0000256" key="8">
    <source>
        <dbReference type="ARBA" id="ARBA00023157"/>
    </source>
</evidence>
<comment type="catalytic activity">
    <reaction evidence="9 10">
        <text>a 2'-deoxyribonucleoside 5'-diphosphate + [thioredoxin]-disulfide + H2O = a ribonucleoside 5'-diphosphate + [thioredoxin]-dithiol</text>
        <dbReference type="Rhea" id="RHEA:23252"/>
        <dbReference type="Rhea" id="RHEA-COMP:10698"/>
        <dbReference type="Rhea" id="RHEA-COMP:10700"/>
        <dbReference type="ChEBI" id="CHEBI:15377"/>
        <dbReference type="ChEBI" id="CHEBI:29950"/>
        <dbReference type="ChEBI" id="CHEBI:50058"/>
        <dbReference type="ChEBI" id="CHEBI:57930"/>
        <dbReference type="ChEBI" id="CHEBI:73316"/>
        <dbReference type="EC" id="1.17.4.1"/>
    </reaction>
</comment>
<evidence type="ECO:0000256" key="5">
    <source>
        <dbReference type="ARBA" id="ARBA00022840"/>
    </source>
</evidence>
<keyword evidence="8" id="KW-1015">Disulfide bond</keyword>
<dbReference type="GO" id="GO:0009263">
    <property type="term" value="P:deoxyribonucleotide biosynthetic process"/>
    <property type="evidence" value="ECO:0007669"/>
    <property type="project" value="UniProtKB-KW"/>
</dbReference>
<dbReference type="InterPro" id="IPR026459">
    <property type="entry name" value="RNR_1b_NrdE"/>
</dbReference>
<dbReference type="InterPro" id="IPR000788">
    <property type="entry name" value="RNR_lg_C"/>
</dbReference>
<evidence type="ECO:0000313" key="12">
    <source>
        <dbReference type="EMBL" id="EGF23153.1"/>
    </source>
</evidence>
<accession>F1T5L9</accession>
<evidence type="ECO:0000259" key="11">
    <source>
        <dbReference type="PROSITE" id="PS00089"/>
    </source>
</evidence>
<protein>
    <recommendedName>
        <fullName evidence="2 10">Ribonucleoside-diphosphate reductase</fullName>
        <ecNumber evidence="2 10">1.17.4.1</ecNumber>
    </recommendedName>
</protein>
<dbReference type="NCBIfam" id="TIGR02506">
    <property type="entry name" value="NrdE_NrdA"/>
    <property type="match status" value="1"/>
</dbReference>
<evidence type="ECO:0000256" key="9">
    <source>
        <dbReference type="ARBA" id="ARBA00047754"/>
    </source>
</evidence>
<dbReference type="InterPro" id="IPR013554">
    <property type="entry name" value="RNR_N"/>
</dbReference>
<organism evidence="12 13">
    <name type="scientific">Fannyhessea vaginae DSM 15829</name>
    <dbReference type="NCBI Taxonomy" id="525256"/>
    <lineage>
        <taxon>Bacteria</taxon>
        <taxon>Bacillati</taxon>
        <taxon>Actinomycetota</taxon>
        <taxon>Coriobacteriia</taxon>
        <taxon>Coriobacteriales</taxon>
        <taxon>Atopobiaceae</taxon>
        <taxon>Fannyhessea</taxon>
    </lineage>
</organism>
<dbReference type="EC" id="1.17.4.1" evidence="2 10"/>
<dbReference type="PANTHER" id="PTHR11573:SF30">
    <property type="entry name" value="RIBONUCLEOSIDE-DIPHOSPHATE REDUCTASE 2 SUBUNIT ALPHA"/>
    <property type="match status" value="1"/>
</dbReference>
<keyword evidence="3" id="KW-0021">Allosteric enzyme</keyword>
<evidence type="ECO:0000256" key="4">
    <source>
        <dbReference type="ARBA" id="ARBA00022741"/>
    </source>
</evidence>
<feature type="domain" description="Ribonucleotide reductase large subunit" evidence="11">
    <location>
        <begin position="582"/>
        <end position="604"/>
    </location>
</feature>
<dbReference type="AlphaFoldDB" id="F1T5L9"/>
<name>F1T5L9_9ACTN</name>
<dbReference type="InterPro" id="IPR013346">
    <property type="entry name" value="NrdE_NrdA_C"/>
</dbReference>
<proteinExistence type="inferred from homology"/>
<evidence type="ECO:0000256" key="1">
    <source>
        <dbReference type="ARBA" id="ARBA00010406"/>
    </source>
</evidence>
<dbReference type="GO" id="GO:0005524">
    <property type="term" value="F:ATP binding"/>
    <property type="evidence" value="ECO:0007669"/>
    <property type="project" value="UniProtKB-KW"/>
</dbReference>
<evidence type="ECO:0000256" key="2">
    <source>
        <dbReference type="ARBA" id="ARBA00012274"/>
    </source>
</evidence>
<dbReference type="NCBIfam" id="TIGR04170">
    <property type="entry name" value="RNR_1b_NrdE"/>
    <property type="match status" value="1"/>
</dbReference>
<comment type="caution">
    <text evidence="12">The sequence shown here is derived from an EMBL/GenBank/DDBJ whole genome shotgun (WGS) entry which is preliminary data.</text>
</comment>
<comment type="similarity">
    <text evidence="1 10">Belongs to the ribonucleoside diphosphate reductase large chain family.</text>
</comment>
<dbReference type="Proteomes" id="UP000005947">
    <property type="component" value="Unassembled WGS sequence"/>
</dbReference>
<comment type="function">
    <text evidence="10">Provides the precursors necessary for DNA synthesis. Catalyzes the biosynthesis of deoxyribonucleotides from the corresponding ribonucleotides.</text>
</comment>
<sequence>MSLHLVAMFARIINLPKNGLTMSTSTTDSYIALNALTRFKTEDGHYNFSADKKAVQLYLKEQVEPRLKTFESCQQRLDYLVEHQYYDKAVLDLYSQEDIEALTSLAYEQHFEFLSLMGAMKFYMAYALQSDDRTTYLERFEDRVVMCALFLANGDVALARNLVLDLMSNRFQPATPTFLNAGKKRRGEYISCYLLRVEDNMESIARGIGTSLQLSKRGGGVALCLTNLRETGAPIKGFAHQASGVVPVMKLLEDTFSYANQLGQRQGAGAVYLHAHHPDIMRFLDTKRENADEKVRIKSLSLGVIVPDITFKLAKENKDMALFSPYDIEKEYKCSMADMSITEKYDELVNNPRIKKDYISARKFFQTIAELQFESGYPYILFEDTVNRRNPHKKAGRIVMSNLCSEIAQVSTPSSYTEDLGFTQTGVDICCNLGSINIAAAMDHASEFSRTIKDAIVALDRVSRSSDLSCAPSVNKGNKLNHAVGLGAMNLHGFLATHHIYYASAEAVDFVDMFFYAMAYHAFKASSELAQTEGAFAGFADSEYADGTYFKKYTEHKIAPATPRIAKLLADCHFELPTQQDWQELVKDIRAHGLANSHLMAVAPTGSISYLSSCTPSLQPVVSPVETRKEGKVGRVYVPAYKISDDTYKYYQDGAYEVGYEAIINIVAAAQKHVDQAISLTLFMTSQATTRDLNRAYIYAFKKKCDSIYYVRIRQDVLEGSEHLESDEILPDAAKSDEKKSAFHCDGSSECQVCMI</sequence>
<dbReference type="UniPathway" id="UPA00326"/>
<dbReference type="PROSITE" id="PS00089">
    <property type="entry name" value="RIBORED_LARGE"/>
    <property type="match status" value="1"/>
</dbReference>
<keyword evidence="5" id="KW-0067">ATP-binding</keyword>
<reference evidence="12 13" key="1">
    <citation type="submission" date="2011-02" db="EMBL/GenBank/DDBJ databases">
        <authorList>
            <person name="Muzny D."/>
            <person name="Qin X."/>
            <person name="Buhay C."/>
            <person name="Dugan-Rocha S."/>
            <person name="Ding Y."/>
            <person name="Chen G."/>
            <person name="Hawes A."/>
            <person name="Holder M."/>
            <person name="Jhangiani S."/>
            <person name="Johnson A."/>
            <person name="Khan Z."/>
            <person name="Li Z."/>
            <person name="Liu W."/>
            <person name="Liu X."/>
            <person name="Perez L."/>
            <person name="Shen H."/>
            <person name="Wang Q."/>
            <person name="Watt J."/>
            <person name="Xi L."/>
            <person name="Xin Y."/>
            <person name="Zhou J."/>
            <person name="Deng J."/>
            <person name="Jiang H."/>
            <person name="Liu Y."/>
            <person name="Qu J."/>
            <person name="Song X.-Z."/>
            <person name="Zhang L."/>
            <person name="Villasana D."/>
            <person name="Johnson A."/>
            <person name="Liu J."/>
            <person name="Liyanage D."/>
            <person name="Lorensuhewa L."/>
            <person name="Robinson T."/>
            <person name="Song A."/>
            <person name="Song B.-B."/>
            <person name="Dinh H."/>
            <person name="Thornton R."/>
            <person name="Coyle M."/>
            <person name="Francisco L."/>
            <person name="Jackson L."/>
            <person name="Javaid M."/>
            <person name="Korchina V."/>
            <person name="Kovar C."/>
            <person name="Mata R."/>
            <person name="Mathew T."/>
            <person name="Ngo R."/>
            <person name="Nguyen L."/>
            <person name="Nguyen N."/>
            <person name="Okwuonu G."/>
            <person name="Ongeri F."/>
            <person name="Pham C."/>
            <person name="Simmons D."/>
            <person name="Wilczek-Boney K."/>
            <person name="Hale W."/>
            <person name="Jakkamsetti A."/>
            <person name="Pham P."/>
            <person name="Ruth R."/>
            <person name="San Lucas F."/>
            <person name="Warren J."/>
            <person name="Zhang J."/>
            <person name="Zhao Z."/>
            <person name="Zhou C."/>
            <person name="Zhu D."/>
            <person name="Lee S."/>
            <person name="Bess C."/>
            <person name="Blankenburg K."/>
            <person name="Forbes L."/>
            <person name="Fu Q."/>
            <person name="Gubbala S."/>
            <person name="Hirani K."/>
            <person name="Jayaseelan J.C."/>
            <person name="Lara F."/>
            <person name="Munidasa M."/>
            <person name="Palculict T."/>
            <person name="Patil S."/>
            <person name="Pu L.-L."/>
            <person name="Saada N."/>
            <person name="Tang L."/>
            <person name="Weissenberger G."/>
            <person name="Zhu Y."/>
            <person name="Hemphill L."/>
            <person name="Shang Y."/>
            <person name="Youmans B."/>
            <person name="Ayvaz T."/>
            <person name="Ross M."/>
            <person name="Santibanez J."/>
            <person name="Aqrawi P."/>
            <person name="Gross S."/>
            <person name="Joshi V."/>
            <person name="Fowler G."/>
            <person name="Nazareth L."/>
            <person name="Reid J."/>
            <person name="Worley K."/>
            <person name="Petrosino J."/>
            <person name="Highlander S."/>
            <person name="Gibbs R."/>
        </authorList>
    </citation>
    <scope>NUCLEOTIDE SEQUENCE [LARGE SCALE GENOMIC DNA]</scope>
    <source>
        <strain evidence="12 13">DSM 15829</strain>
    </source>
</reference>
<gene>
    <name evidence="12" type="ORF">HMPREF0091_10100</name>
</gene>
<dbReference type="Pfam" id="PF02867">
    <property type="entry name" value="Ribonuc_red_lgC"/>
    <property type="match status" value="1"/>
</dbReference>
<evidence type="ECO:0000256" key="7">
    <source>
        <dbReference type="ARBA" id="ARBA00023116"/>
    </source>
</evidence>
<dbReference type="GO" id="GO:0005971">
    <property type="term" value="C:ribonucleoside-diphosphate reductase complex"/>
    <property type="evidence" value="ECO:0007669"/>
    <property type="project" value="TreeGrafter"/>
</dbReference>
<dbReference type="PANTHER" id="PTHR11573">
    <property type="entry name" value="RIBONUCLEOSIDE-DIPHOSPHATE REDUCTASE LARGE CHAIN"/>
    <property type="match status" value="1"/>
</dbReference>
<dbReference type="SUPFAM" id="SSF48168">
    <property type="entry name" value="R1 subunit of ribonucleotide reductase, N-terminal domain"/>
    <property type="match status" value="1"/>
</dbReference>
<dbReference type="EMBL" id="ACGK02000001">
    <property type="protein sequence ID" value="EGF23153.1"/>
    <property type="molecule type" value="Genomic_DNA"/>
</dbReference>
<dbReference type="Pfam" id="PF00317">
    <property type="entry name" value="Ribonuc_red_lgN"/>
    <property type="match status" value="1"/>
</dbReference>
<evidence type="ECO:0000256" key="6">
    <source>
        <dbReference type="ARBA" id="ARBA00023002"/>
    </source>
</evidence>
<keyword evidence="7 10" id="KW-0215">Deoxyribonucleotide synthesis</keyword>
<keyword evidence="6 10" id="KW-0560">Oxidoreductase</keyword>
<dbReference type="eggNOG" id="COG0209">
    <property type="taxonomic scope" value="Bacteria"/>
</dbReference>
<dbReference type="PRINTS" id="PR01183">
    <property type="entry name" value="RIBORDTASEM1"/>
</dbReference>
<evidence type="ECO:0000256" key="10">
    <source>
        <dbReference type="RuleBase" id="RU003410"/>
    </source>
</evidence>